<feature type="compositionally biased region" description="Basic residues" evidence="1">
    <location>
        <begin position="109"/>
        <end position="119"/>
    </location>
</feature>
<reference evidence="2" key="1">
    <citation type="submission" date="2020-02" db="EMBL/GenBank/DDBJ databases">
        <authorList>
            <person name="Meier V. D."/>
        </authorList>
    </citation>
    <scope>NUCLEOTIDE SEQUENCE</scope>
    <source>
        <strain evidence="2">AVDCRST_MAG66</strain>
    </source>
</reference>
<accession>A0A6J4QCT1</accession>
<feature type="region of interest" description="Disordered" evidence="1">
    <location>
        <begin position="49"/>
        <end position="211"/>
    </location>
</feature>
<evidence type="ECO:0000256" key="1">
    <source>
        <dbReference type="SAM" id="MobiDB-lite"/>
    </source>
</evidence>
<feature type="compositionally biased region" description="Basic residues" evidence="1">
    <location>
        <begin position="171"/>
        <end position="188"/>
    </location>
</feature>
<feature type="compositionally biased region" description="Low complexity" evidence="1">
    <location>
        <begin position="139"/>
        <end position="149"/>
    </location>
</feature>
<protein>
    <submittedName>
        <fullName evidence="2">Uncharacterized protein</fullName>
    </submittedName>
</protein>
<organism evidence="2">
    <name type="scientific">uncultured Pseudonocardia sp</name>
    <dbReference type="NCBI Taxonomy" id="211455"/>
    <lineage>
        <taxon>Bacteria</taxon>
        <taxon>Bacillati</taxon>
        <taxon>Actinomycetota</taxon>
        <taxon>Actinomycetes</taxon>
        <taxon>Pseudonocardiales</taxon>
        <taxon>Pseudonocardiaceae</taxon>
        <taxon>Pseudonocardia</taxon>
        <taxon>environmental samples</taxon>
    </lineage>
</organism>
<dbReference type="AlphaFoldDB" id="A0A6J4QCT1"/>
<name>A0A6J4QCT1_9PSEU</name>
<gene>
    <name evidence="2" type="ORF">AVDCRST_MAG66-3745</name>
</gene>
<dbReference type="EMBL" id="CADCUS010000525">
    <property type="protein sequence ID" value="CAA9438241.1"/>
    <property type="molecule type" value="Genomic_DNA"/>
</dbReference>
<feature type="non-terminal residue" evidence="2">
    <location>
        <position position="211"/>
    </location>
</feature>
<sequence>DVLRLRRGRDRVLRRPHRRQLEGLLDRPPARLRARRPRAHAGAARRLRGRVRAGQDLPSVPRRAVLGGQDAVQDPLRGDGGRLLRPGRPRRADGGGRLLPHGARPGHPLPRRRGRRAPRRGPAAPRGRGGGRGADGRRGAAPHPAAGCRPRPPAAGPAAPQGSLRLAAVAARRRAARPARPAPGRHRVAGGPPAHRVAGRPRGPVRAAPAL</sequence>
<feature type="non-terminal residue" evidence="2">
    <location>
        <position position="1"/>
    </location>
</feature>
<proteinExistence type="predicted"/>
<evidence type="ECO:0000313" key="2">
    <source>
        <dbReference type="EMBL" id="CAA9438241.1"/>
    </source>
</evidence>